<evidence type="ECO:0000313" key="1">
    <source>
        <dbReference type="EMBL" id="KFM58532.1"/>
    </source>
</evidence>
<name>A0A087T093_STEMI</name>
<gene>
    <name evidence="1" type="ORF">X975_16576</name>
</gene>
<organism evidence="1 2">
    <name type="scientific">Stegodyphus mimosarum</name>
    <name type="common">African social velvet spider</name>
    <dbReference type="NCBI Taxonomy" id="407821"/>
    <lineage>
        <taxon>Eukaryota</taxon>
        <taxon>Metazoa</taxon>
        <taxon>Ecdysozoa</taxon>
        <taxon>Arthropoda</taxon>
        <taxon>Chelicerata</taxon>
        <taxon>Arachnida</taxon>
        <taxon>Araneae</taxon>
        <taxon>Araneomorphae</taxon>
        <taxon>Entelegynae</taxon>
        <taxon>Eresoidea</taxon>
        <taxon>Eresidae</taxon>
        <taxon>Stegodyphus</taxon>
    </lineage>
</organism>
<protein>
    <submittedName>
        <fullName evidence="1">Uncharacterized protein</fullName>
    </submittedName>
</protein>
<evidence type="ECO:0000313" key="2">
    <source>
        <dbReference type="Proteomes" id="UP000054359"/>
    </source>
</evidence>
<keyword evidence="2" id="KW-1185">Reference proteome</keyword>
<dbReference type="EMBL" id="KK112776">
    <property type="protein sequence ID" value="KFM58532.1"/>
    <property type="molecule type" value="Genomic_DNA"/>
</dbReference>
<accession>A0A087T093</accession>
<proteinExistence type="predicted"/>
<reference evidence="1 2" key="1">
    <citation type="submission" date="2013-11" db="EMBL/GenBank/DDBJ databases">
        <title>Genome sequencing of Stegodyphus mimosarum.</title>
        <authorList>
            <person name="Bechsgaard J."/>
        </authorList>
    </citation>
    <scope>NUCLEOTIDE SEQUENCE [LARGE SCALE GENOMIC DNA]</scope>
</reference>
<sequence length="37" mass="3701">MKGPVLLSVTGALVVGLGPPTNGLSLAPQYLSPPSLR</sequence>
<dbReference type="Proteomes" id="UP000054359">
    <property type="component" value="Unassembled WGS sequence"/>
</dbReference>
<dbReference type="AlphaFoldDB" id="A0A087T093"/>
<feature type="non-terminal residue" evidence="1">
    <location>
        <position position="37"/>
    </location>
</feature>